<sequence>MLLLKNISLKAEIIMFLNSLKIVFIFTKKIKTNLQLENLFF</sequence>
<evidence type="ECO:0000313" key="1">
    <source>
        <dbReference type="EMBL" id="EGF14959.1"/>
    </source>
</evidence>
<dbReference type="AlphaFoldDB" id="F2C6Z3"/>
<reference evidence="1 2" key="1">
    <citation type="submission" date="2011-02" db="EMBL/GenBank/DDBJ databases">
        <authorList>
            <person name="Muzny D."/>
            <person name="Qin X."/>
            <person name="Deng J."/>
            <person name="Jiang H."/>
            <person name="Liu Y."/>
            <person name="Qu J."/>
            <person name="Song X.-Z."/>
            <person name="Zhang L."/>
            <person name="Thornton R."/>
            <person name="Coyle M."/>
            <person name="Francisco L."/>
            <person name="Jackson L."/>
            <person name="Javaid M."/>
            <person name="Korchina V."/>
            <person name="Kovar C."/>
            <person name="Mata R."/>
            <person name="Mathew T."/>
            <person name="Ngo R."/>
            <person name="Nguyen L."/>
            <person name="Nguyen N."/>
            <person name="Okwuonu G."/>
            <person name="Ongeri F."/>
            <person name="Pham C."/>
            <person name="Simmons D."/>
            <person name="Wilczek-Boney K."/>
            <person name="Hale W."/>
            <person name="Jakkamsetti A."/>
            <person name="Pham P."/>
            <person name="Ruth R."/>
            <person name="San Lucas F."/>
            <person name="Warren J."/>
            <person name="Zhang J."/>
            <person name="Zhao Z."/>
            <person name="Zhou C."/>
            <person name="Zhu D."/>
            <person name="Lee S."/>
            <person name="Bess C."/>
            <person name="Blankenburg K."/>
            <person name="Forbes L."/>
            <person name="Fu Q."/>
            <person name="Gubbala S."/>
            <person name="Hirani K."/>
            <person name="Jayaseelan J.C."/>
            <person name="Lara F."/>
            <person name="Munidasa M."/>
            <person name="Palculict T."/>
            <person name="Patil S."/>
            <person name="Pu L.-L."/>
            <person name="Saada N."/>
            <person name="Tang L."/>
            <person name="Weissenberger G."/>
            <person name="Zhu Y."/>
            <person name="Hemphill L."/>
            <person name="Shang Y."/>
            <person name="Youmans B."/>
            <person name="Ayvaz T."/>
            <person name="Ross M."/>
            <person name="Santibanez J."/>
            <person name="Aqrawi P."/>
            <person name="Gross S."/>
            <person name="Joshi V."/>
            <person name="Fowler G."/>
            <person name="Nazareth L."/>
            <person name="Reid J."/>
            <person name="Worley K."/>
            <person name="Petrosino J."/>
            <person name="Highlander S."/>
            <person name="Gibbs R."/>
        </authorList>
    </citation>
    <scope>NUCLEOTIDE SEQUENCE [LARGE SCALE GENOMIC DNA]</scope>
    <source>
        <strain evidence="1 2">SK330</strain>
    </source>
</reference>
<dbReference type="HOGENOM" id="CLU_3277533_0_0_9"/>
<gene>
    <name evidence="1" type="ORF">HMPREF9386_0803</name>
</gene>
<evidence type="ECO:0000313" key="2">
    <source>
        <dbReference type="Proteomes" id="UP000005955"/>
    </source>
</evidence>
<organism evidence="1 2">
    <name type="scientific">Streptococcus sanguinis SK330</name>
    <dbReference type="NCBI Taxonomy" id="888813"/>
    <lineage>
        <taxon>Bacteria</taxon>
        <taxon>Bacillati</taxon>
        <taxon>Bacillota</taxon>
        <taxon>Bacilli</taxon>
        <taxon>Lactobacillales</taxon>
        <taxon>Streptococcaceae</taxon>
        <taxon>Streptococcus</taxon>
    </lineage>
</organism>
<accession>F2C6Z3</accession>
<dbReference type="EMBL" id="AFBD01000003">
    <property type="protein sequence ID" value="EGF14959.1"/>
    <property type="molecule type" value="Genomic_DNA"/>
</dbReference>
<name>F2C6Z3_STRSA</name>
<dbReference type="Proteomes" id="UP000005955">
    <property type="component" value="Unassembled WGS sequence"/>
</dbReference>
<comment type="caution">
    <text evidence="1">The sequence shown here is derived from an EMBL/GenBank/DDBJ whole genome shotgun (WGS) entry which is preliminary data.</text>
</comment>
<proteinExistence type="predicted"/>
<protein>
    <submittedName>
        <fullName evidence="1">Uncharacterized protein</fullName>
    </submittedName>
</protein>